<dbReference type="STRING" id="1434232.MAIT1_01677"/>
<proteinExistence type="predicted"/>
<feature type="domain" description="IraD/Gp25-like" evidence="1">
    <location>
        <begin position="19"/>
        <end position="100"/>
    </location>
</feature>
<protein>
    <submittedName>
        <fullName evidence="2">Putative baseplate assembly protein W</fullName>
    </submittedName>
</protein>
<dbReference type="RefSeq" id="WP_198947899.1">
    <property type="nucleotide sequence ID" value="NZ_LVJN01000020.1"/>
</dbReference>
<accession>A0A1Y2K0T7</accession>
<reference evidence="2 3" key="1">
    <citation type="journal article" date="2016" name="BMC Genomics">
        <title>Combined genomic and structural analyses of a cultured magnetotactic bacterium reveals its niche adaptation to a dynamic environment.</title>
        <authorList>
            <person name="Araujo A.C."/>
            <person name="Morillo V."/>
            <person name="Cypriano J."/>
            <person name="Teixeira L.C."/>
            <person name="Leao P."/>
            <person name="Lyra S."/>
            <person name="Almeida L.G."/>
            <person name="Bazylinski D.A."/>
            <person name="Vasconcellos A.T."/>
            <person name="Abreu F."/>
            <person name="Lins U."/>
        </authorList>
    </citation>
    <scope>NUCLEOTIDE SEQUENCE [LARGE SCALE GENOMIC DNA]</scope>
    <source>
        <strain evidence="2 3">IT-1</strain>
    </source>
</reference>
<dbReference type="Proteomes" id="UP000194003">
    <property type="component" value="Unassembled WGS sequence"/>
</dbReference>
<gene>
    <name evidence="2" type="ORF">MAIT1_01677</name>
</gene>
<dbReference type="SUPFAM" id="SSF160719">
    <property type="entry name" value="gpW/gp25-like"/>
    <property type="match status" value="1"/>
</dbReference>
<dbReference type="AlphaFoldDB" id="A0A1Y2K0T7"/>
<dbReference type="Pfam" id="PF04965">
    <property type="entry name" value="GPW_gp25"/>
    <property type="match status" value="1"/>
</dbReference>
<keyword evidence="3" id="KW-1185">Reference proteome</keyword>
<evidence type="ECO:0000313" key="2">
    <source>
        <dbReference type="EMBL" id="OSM01660.1"/>
    </source>
</evidence>
<name>A0A1Y2K0T7_9PROT</name>
<evidence type="ECO:0000259" key="1">
    <source>
        <dbReference type="Pfam" id="PF04965"/>
    </source>
</evidence>
<sequence length="115" mass="12521">MSITPHGMDSTTGVGLEAMASLRQSVRDILTTPLGTRVMRRDYGSRLFELVDAPLNQGTLLAIYAATAEALDRWEPRLRLTRTQARSAGPGRISLDIEAVYLPDGAPIQLEGVEI</sequence>
<comment type="caution">
    <text evidence="2">The sequence shown here is derived from an EMBL/GenBank/DDBJ whole genome shotgun (WGS) entry which is preliminary data.</text>
</comment>
<organism evidence="2 3">
    <name type="scientific">Magnetofaba australis IT-1</name>
    <dbReference type="NCBI Taxonomy" id="1434232"/>
    <lineage>
        <taxon>Bacteria</taxon>
        <taxon>Pseudomonadati</taxon>
        <taxon>Pseudomonadota</taxon>
        <taxon>Magnetococcia</taxon>
        <taxon>Magnetococcales</taxon>
        <taxon>Magnetococcaceae</taxon>
        <taxon>Magnetofaba</taxon>
    </lineage>
</organism>
<dbReference type="EMBL" id="LVJN01000020">
    <property type="protein sequence ID" value="OSM01660.1"/>
    <property type="molecule type" value="Genomic_DNA"/>
</dbReference>
<dbReference type="InterPro" id="IPR007048">
    <property type="entry name" value="IraD/Gp25-like"/>
</dbReference>
<dbReference type="Gene3D" id="3.10.450.40">
    <property type="match status" value="1"/>
</dbReference>
<evidence type="ECO:0000313" key="3">
    <source>
        <dbReference type="Proteomes" id="UP000194003"/>
    </source>
</evidence>